<evidence type="ECO:0000313" key="2">
    <source>
        <dbReference type="EMBL" id="VAW70073.1"/>
    </source>
</evidence>
<dbReference type="Gene3D" id="1.20.144.10">
    <property type="entry name" value="Phosphatidic acid phosphatase type 2/haloperoxidase"/>
    <property type="match status" value="1"/>
</dbReference>
<evidence type="ECO:0008006" key="3">
    <source>
        <dbReference type="Google" id="ProtNLM"/>
    </source>
</evidence>
<feature type="transmembrane region" description="Helical" evidence="1">
    <location>
        <begin position="165"/>
        <end position="182"/>
    </location>
</feature>
<feature type="transmembrane region" description="Helical" evidence="1">
    <location>
        <begin position="188"/>
        <end position="206"/>
    </location>
</feature>
<gene>
    <name evidence="2" type="ORF">MNBD_GAMMA09-687</name>
</gene>
<evidence type="ECO:0000256" key="1">
    <source>
        <dbReference type="SAM" id="Phobius"/>
    </source>
</evidence>
<protein>
    <recommendedName>
        <fullName evidence="3">Phosphatidic acid phosphatase type 2/haloperoxidase domain-containing protein</fullName>
    </recommendedName>
</protein>
<keyword evidence="1" id="KW-1133">Transmembrane helix</keyword>
<feature type="transmembrane region" description="Helical" evidence="1">
    <location>
        <begin position="57"/>
        <end position="81"/>
    </location>
</feature>
<reference evidence="2" key="1">
    <citation type="submission" date="2018-06" db="EMBL/GenBank/DDBJ databases">
        <authorList>
            <person name="Zhirakovskaya E."/>
        </authorList>
    </citation>
    <scope>NUCLEOTIDE SEQUENCE</scope>
</reference>
<dbReference type="InterPro" id="IPR036938">
    <property type="entry name" value="PAP2/HPO_sf"/>
</dbReference>
<dbReference type="AlphaFoldDB" id="A0A3B0Y0Y0"/>
<keyword evidence="1" id="KW-0812">Transmembrane</keyword>
<organism evidence="2">
    <name type="scientific">hydrothermal vent metagenome</name>
    <dbReference type="NCBI Taxonomy" id="652676"/>
    <lineage>
        <taxon>unclassified sequences</taxon>
        <taxon>metagenomes</taxon>
        <taxon>ecological metagenomes</taxon>
    </lineage>
</organism>
<name>A0A3B0Y0Y0_9ZZZZ</name>
<feature type="transmembrane region" description="Helical" evidence="1">
    <location>
        <begin position="21"/>
        <end position="37"/>
    </location>
</feature>
<dbReference type="SUPFAM" id="SSF48317">
    <property type="entry name" value="Acid phosphatase/Vanadium-dependent haloperoxidase"/>
    <property type="match status" value="1"/>
</dbReference>
<feature type="transmembrane region" description="Helical" evidence="1">
    <location>
        <begin position="90"/>
        <end position="108"/>
    </location>
</feature>
<dbReference type="EMBL" id="UOFI01000186">
    <property type="protein sequence ID" value="VAW70073.1"/>
    <property type="molecule type" value="Genomic_DNA"/>
</dbReference>
<accession>A0A3B0Y0Y0</accession>
<dbReference type="GO" id="GO:0016020">
    <property type="term" value="C:membrane"/>
    <property type="evidence" value="ECO:0007669"/>
    <property type="project" value="UniProtKB-SubCell"/>
</dbReference>
<proteinExistence type="predicted"/>
<keyword evidence="1" id="KW-0472">Membrane</keyword>
<sequence length="211" mass="23839">MKNLLQGVQISVDVKVMSRNILYVVPTFFIMSFLYLWSNHIAVTRLVENAILLDQLIPFIGWSIIIYWLVLVVAITGVLLLRDIRHVHRLLAVNALSFLLNFMVWFSYPIVYPRTEHLLTGISGELFSILYFLDTPANSFPSGHVSLMCLLAWTGMSLKGWRGHLLLVISVLGVFSVFTTRQHTVIDAIGGAATVMIAYAVVQLYVRLKSE</sequence>